<feature type="coiled-coil region" evidence="3">
    <location>
        <begin position="75"/>
        <end position="112"/>
    </location>
</feature>
<proteinExistence type="predicted"/>
<dbReference type="NCBIfam" id="TIGR01760">
    <property type="entry name" value="tape_meas_TP901"/>
    <property type="match status" value="1"/>
</dbReference>
<keyword evidence="1" id="KW-1245">Viral tail assembly</keyword>
<evidence type="ECO:0000313" key="5">
    <source>
        <dbReference type="EMBL" id="QQV90493.1"/>
    </source>
</evidence>
<keyword evidence="6" id="KW-1185">Reference proteome</keyword>
<dbReference type="PANTHER" id="PTHR37813:SF1">
    <property type="entry name" value="FELS-2 PROPHAGE PROTEIN"/>
    <property type="match status" value="1"/>
</dbReference>
<evidence type="ECO:0000256" key="3">
    <source>
        <dbReference type="SAM" id="Coils"/>
    </source>
</evidence>
<evidence type="ECO:0000256" key="2">
    <source>
        <dbReference type="ARBA" id="ARBA00022612"/>
    </source>
</evidence>
<feature type="domain" description="Phage tail tape measure protein" evidence="4">
    <location>
        <begin position="273"/>
        <end position="439"/>
    </location>
</feature>
<keyword evidence="3" id="KW-0175">Coiled coil</keyword>
<dbReference type="GO" id="GO:0098003">
    <property type="term" value="P:viral tail assembly"/>
    <property type="evidence" value="ECO:0007669"/>
    <property type="project" value="UniProtKB-KW"/>
</dbReference>
<dbReference type="Proteomes" id="UP000693794">
    <property type="component" value="Segment"/>
</dbReference>
<accession>A0A8E4ZC34</accession>
<evidence type="ECO:0000259" key="4">
    <source>
        <dbReference type="Pfam" id="PF10145"/>
    </source>
</evidence>
<evidence type="ECO:0000313" key="6">
    <source>
        <dbReference type="Proteomes" id="UP000693794"/>
    </source>
</evidence>
<name>A0A8E4ZC34_9CAUD</name>
<dbReference type="InterPro" id="IPR010090">
    <property type="entry name" value="Phage_tape_meas"/>
</dbReference>
<feature type="coiled-coil region" evidence="3">
    <location>
        <begin position="924"/>
        <end position="981"/>
    </location>
</feature>
<feature type="coiled-coil region" evidence="3">
    <location>
        <begin position="837"/>
        <end position="864"/>
    </location>
</feature>
<gene>
    <name evidence="5" type="ORF">Danklef1_14</name>
</gene>
<dbReference type="Pfam" id="PF10145">
    <property type="entry name" value="PhageMin_Tail"/>
    <property type="match status" value="1"/>
</dbReference>
<evidence type="ECO:0000256" key="1">
    <source>
        <dbReference type="ARBA" id="ARBA00022465"/>
    </source>
</evidence>
<reference evidence="5" key="1">
    <citation type="submission" date="2020-07" db="EMBL/GenBank/DDBJ databases">
        <title>Highly diverse flavobacterial phages as mortality factor during North Sea spring blooms.</title>
        <authorList>
            <person name="Bartlau N."/>
            <person name="Wichels A."/>
            <person name="Krohne G."/>
            <person name="Adriaenssens E.M."/>
            <person name="Heins A."/>
            <person name="Fuchs B.M."/>
            <person name="Amann R."/>
            <person name="Moraru C."/>
        </authorList>
    </citation>
    <scope>NUCLEOTIDE SEQUENCE</scope>
</reference>
<feature type="coiled-coil region" evidence="3">
    <location>
        <begin position="689"/>
        <end position="739"/>
    </location>
</feature>
<protein>
    <submittedName>
        <fullName evidence="5">Tape measure protein</fullName>
    </submittedName>
</protein>
<dbReference type="PANTHER" id="PTHR37813">
    <property type="entry name" value="FELS-2 PROPHAGE PROTEIN"/>
    <property type="match status" value="1"/>
</dbReference>
<sequence length="1179" mass="130077">MADKGVITREEVFKQDAINAPLEYAKNLDIAIATVEEIIAISQKYNELGKEFKGVKTTTEFLKLKKQEVGVSKDLADLLTKQRRAELELQKIKEKEIAIANKNLTLKAKEEAQKRRSITLTEQEKLEKSILNRLAREEAILNSSLVGAYQKLNLQRSQSSKKLRDLIASGKASRLEIQLATKQFEKYDAKVKKADKAVGDFTKNVGNYKSAFGGLSGVVRNLAGAFGFTSGIYIFSSLVKGAFNRIKEFDSSMQNLAGILRVNRSELVSLEDTILNVAGSSVKTSNEVATLAETLITLGKSKEEVEQLLKPVVDLGIGLDATGAEAGEFLIQMLNTFGSSTDEAAKYADTIATIRTSTSLDFQKMRDSFQYLAPISQALGKDLAYTGALVGILADNGIKAERAGRLMGTSQQKLAAEGRSLTDALEELNQAKAKNVSELDLLALSSNLFGKQSAALGIILANNSDIIDTNAQAIRDNGGALDDLVNEQLKSVDAKLKILDSSWEELILTVENGEGSLSNAFVGFIETITFAIQKTTELEKAQSDLFKIGVEESGWRSFFNGIAPGLNLISSGYEDAEKAQIKFNKQNEGITDNGLPILEQMYDKLNKTIKFKSDLSEDEVKVYKNQLSVIGRAITAKKDERKKLIESAEALDYANSNMAKYVDVSELSITQLKEYIDENKKVTDSTIKETEAQKKLREEKEKAANVKAVANTEKLNTSLEEAKVALRKEEIQAEIDKNQSIVDNEKKSFDERLKANLELKKNLLDLSKVENDEELNSLKDKLAKGDILENEFNVRKQILGIKKLANEEDINEKITENLGDTLKAHFDATVANLDKELEAKGAQYDQDAENLKKAEEQKREIIGQTSDFIARAFGLDSNNIQKLFTGLTDGFENFSEGLSTSLAVAGDVFNSLAGISAGFSEARIDAIDEEIEANDEKYERLLENENLSEEQRTLLEKQRDIEETKLNKKKAAEKTKQAKLEKANTLLQIAIQTSLGIISALAQVPKFDFGVSASLLAGVIGGIGAVQFAFAAAQPIPKFKLGHLQGTHEGFAITNDGGKQEVWERDGVAKLIEGVNTPINMKKGDKIYKSEEDYRKMFKNTTLSGLKDDRTKVVNAQKVVANDHKVNEALIAHYMTKEFAKQTNGSIAKQIKEGFKNVTINNNFKSNDSNLIYSRNNEF</sequence>
<organism evidence="5 6">
    <name type="scientific">Polaribacter phage Danklef_1</name>
    <dbReference type="NCBI Taxonomy" id="2745646"/>
    <lineage>
        <taxon>Viruses</taxon>
        <taxon>Duplodnaviria</taxon>
        <taxon>Heunggongvirae</taxon>
        <taxon>Uroviricota</taxon>
        <taxon>Caudoviricetes</taxon>
        <taxon>Forsetiviridae</taxon>
        <taxon>Freyavirus</taxon>
        <taxon>Freyavirus danklef</taxon>
    </lineage>
</organism>
<keyword evidence="2" id="KW-1188">Viral release from host cell</keyword>
<dbReference type="EMBL" id="MT732458">
    <property type="protein sequence ID" value="QQV90493.1"/>
    <property type="molecule type" value="Genomic_DNA"/>
</dbReference>